<organism evidence="1 2">
    <name type="scientific">Paraburkholderia panacisoli</name>
    <dbReference type="NCBI Taxonomy" id="2603818"/>
    <lineage>
        <taxon>Bacteria</taxon>
        <taxon>Pseudomonadati</taxon>
        <taxon>Pseudomonadota</taxon>
        <taxon>Betaproteobacteria</taxon>
        <taxon>Burkholderiales</taxon>
        <taxon>Burkholderiaceae</taxon>
        <taxon>Paraburkholderia</taxon>
    </lineage>
</organism>
<evidence type="ECO:0000313" key="1">
    <source>
        <dbReference type="EMBL" id="KAA1012986.1"/>
    </source>
</evidence>
<reference evidence="1 2" key="1">
    <citation type="submission" date="2019-08" db="EMBL/GenBank/DDBJ databases">
        <title>Paraburkholderia sp. DCY113.</title>
        <authorList>
            <person name="Kang J."/>
        </authorList>
    </citation>
    <scope>NUCLEOTIDE SEQUENCE [LARGE SCALE GENOMIC DNA]</scope>
    <source>
        <strain evidence="1 2">DCY113</strain>
    </source>
</reference>
<name>A0A5B0HCF3_9BURK</name>
<protein>
    <submittedName>
        <fullName evidence="1">Uncharacterized protein</fullName>
    </submittedName>
</protein>
<proteinExistence type="predicted"/>
<comment type="caution">
    <text evidence="1">The sequence shown here is derived from an EMBL/GenBank/DDBJ whole genome shotgun (WGS) entry which is preliminary data.</text>
</comment>
<dbReference type="AlphaFoldDB" id="A0A5B0HCF3"/>
<sequence>MKVTIKGFINARKTSRYDLDKHGYVEGMEFDFSTYDRTAHDSEIVIVRQHEFEIDVPDDFDPREGMVANLEREKRKLTAEFQARVTQLNSRIQSLLAIENNPTEVA</sequence>
<evidence type="ECO:0000313" key="2">
    <source>
        <dbReference type="Proteomes" id="UP000325273"/>
    </source>
</evidence>
<dbReference type="EMBL" id="VTUZ01000005">
    <property type="protein sequence ID" value="KAA1012986.1"/>
    <property type="molecule type" value="Genomic_DNA"/>
</dbReference>
<dbReference type="Proteomes" id="UP000325273">
    <property type="component" value="Unassembled WGS sequence"/>
</dbReference>
<accession>A0A5B0HCF3</accession>
<gene>
    <name evidence="1" type="ORF">FVF58_09335</name>
</gene>
<dbReference type="RefSeq" id="WP_149669616.1">
    <property type="nucleotide sequence ID" value="NZ_VTUZ01000005.1"/>
</dbReference>
<keyword evidence="2" id="KW-1185">Reference proteome</keyword>